<dbReference type="SMART" id="SM00060">
    <property type="entry name" value="FN3"/>
    <property type="match status" value="3"/>
</dbReference>
<dbReference type="Gene3D" id="3.40.390.10">
    <property type="entry name" value="Collagenase (Catalytic Domain)"/>
    <property type="match status" value="1"/>
</dbReference>
<dbReference type="PROSITE" id="PS50853">
    <property type="entry name" value="FN3"/>
    <property type="match status" value="2"/>
</dbReference>
<proteinExistence type="predicted"/>
<dbReference type="InterPro" id="IPR013783">
    <property type="entry name" value="Ig-like_fold"/>
</dbReference>
<dbReference type="InterPro" id="IPR036116">
    <property type="entry name" value="FN3_sf"/>
</dbReference>
<dbReference type="SUPFAM" id="SSF49265">
    <property type="entry name" value="Fibronectin type III"/>
    <property type="match status" value="2"/>
</dbReference>
<dbReference type="SUPFAM" id="SSF55486">
    <property type="entry name" value="Metalloproteases ('zincins'), catalytic domain"/>
    <property type="match status" value="1"/>
</dbReference>
<accession>A0A4Q2UBU0</accession>
<dbReference type="InterPro" id="IPR003961">
    <property type="entry name" value="FN3_dom"/>
</dbReference>
<feature type="chain" id="PRO_5020902935" description="Fibronectin type-III domain-containing protein" evidence="2">
    <location>
        <begin position="21"/>
        <end position="971"/>
    </location>
</feature>
<dbReference type="PANTHER" id="PTHR46708:SF2">
    <property type="entry name" value="FIBRONECTIN TYPE-III DOMAIN-CONTAINING PROTEIN"/>
    <property type="match status" value="1"/>
</dbReference>
<dbReference type="Proteomes" id="UP000290407">
    <property type="component" value="Unassembled WGS sequence"/>
</dbReference>
<dbReference type="PANTHER" id="PTHR46708">
    <property type="entry name" value="TENASCIN"/>
    <property type="match status" value="1"/>
</dbReference>
<dbReference type="GO" id="GO:0008237">
    <property type="term" value="F:metallopeptidase activity"/>
    <property type="evidence" value="ECO:0007669"/>
    <property type="project" value="InterPro"/>
</dbReference>
<feature type="signal peptide" evidence="2">
    <location>
        <begin position="1"/>
        <end position="20"/>
    </location>
</feature>
<evidence type="ECO:0000259" key="3">
    <source>
        <dbReference type="PROSITE" id="PS50853"/>
    </source>
</evidence>
<feature type="domain" description="Fibronectin type-III" evidence="3">
    <location>
        <begin position="662"/>
        <end position="748"/>
    </location>
</feature>
<dbReference type="Pfam" id="PF20009">
    <property type="entry name" value="GEVED"/>
    <property type="match status" value="2"/>
</dbReference>
<dbReference type="EMBL" id="SBLB01000015">
    <property type="protein sequence ID" value="RYC66427.1"/>
    <property type="molecule type" value="Genomic_DNA"/>
</dbReference>
<gene>
    <name evidence="4" type="ORF">EQG79_29935</name>
</gene>
<comment type="caution">
    <text evidence="4">The sequence shown here is derived from an EMBL/GenBank/DDBJ whole genome shotgun (WGS) entry which is preliminary data.</text>
</comment>
<name>A0A4Q2UBU0_9BACT</name>
<sequence>MRKLYSLIVLLLVLASADEAQVWAQKPSGSSAPIPVPAVCGTVTPAKGRAAELNRLSKLALGIKQANAAVNTITHLPIRPHIYRRSNGTGGFSLAALNNVIALTNSYYLQNGYGLQFYLAGTSPNYIDDDARYAVFNYTDEEGMVGSTSVNNALNQYYVQDFSNGIGGYAYFPENLLQTTRSFILVGGPETENDLGNRLIPHELGHNFGLLHTFERAIATERVTRNPSEVSPRLPANCTTAGDFVCDTPADPFGLPGASTANSATPSCLTYTGTTLDSNGDAYSPLLTNIMSYYFPCKHDFTPGQYDRIQEALALRETHTAYSLTFPPTVVPAVTNLQASVGLSGAIVLSWQDNASNEMGYFIERASAAAGPFIAIGGVAPDVSVFADARVTTGQTYYYRVRPSNTSTGALSTVATVTATGTLYCRPGFSYGASTTEPDGLNAVFLNGETLSTQSGPAANGYNEYRPSSLTVVPGQVCNLNGSFLSTTQQEGISVWLDTNRNGVFESGERVASGLSTSQFSLSLTIPASVTAGQLAMRIIVLPNNIASATGACANYTYGEAEDYSITVQTGGCAIPTAPTANPGITTASLSWLPASGAASYALRYKLVNSPTWINLSPTTTPTYSLTGLVQGTAYQWQVRSDCGGNGSPWVGQLFVSLCPNGPVSTTTSALTEQSATLSWTGGYVPYEVRYRTEPEGAWQLKTGITTTTFNLTGLTSATTYSWQVRSRCSAEGGSLYTSPTSFTTPGYCRPVFGAVTNCTDGDAITSFILSSTALSLNSGCSAGGYGSFTSVSATVRAGNSYTFTGTTASNLYAPGQGVAVWIDLNRNGQLETGERVYAMTELMPVGQTTFSGSFSIASDTGPGLLTMRVLLVYGQIPSASCGNYNYGETEDYRLQGEANCLSMVSVKDGNWNDPTVWSCGRVPTANDLIEVSHVVSLPAGYTGHAQRIRINTARKLVYGTGSQLRIGQVN</sequence>
<dbReference type="Pfam" id="PF13582">
    <property type="entry name" value="Reprolysin_3"/>
    <property type="match status" value="1"/>
</dbReference>
<reference evidence="4 5" key="1">
    <citation type="submission" date="2019-01" db="EMBL/GenBank/DDBJ databases">
        <title>Spirosoma flava sp. nov., a propanil-degrading bacterium isolated from herbicide-contaminated soil.</title>
        <authorList>
            <person name="Zhang L."/>
            <person name="Jiang J.-D."/>
        </authorList>
    </citation>
    <scope>NUCLEOTIDE SEQUENCE [LARGE SCALE GENOMIC DNA]</scope>
    <source>
        <strain evidence="4 5">TY50</strain>
    </source>
</reference>
<keyword evidence="1" id="KW-0677">Repeat</keyword>
<evidence type="ECO:0000256" key="1">
    <source>
        <dbReference type="ARBA" id="ARBA00022737"/>
    </source>
</evidence>
<dbReference type="Gene3D" id="2.60.40.10">
    <property type="entry name" value="Immunoglobulins"/>
    <property type="match status" value="3"/>
</dbReference>
<organism evidence="4 5">
    <name type="scientific">Spirosoma sordidisoli</name>
    <dbReference type="NCBI Taxonomy" id="2502893"/>
    <lineage>
        <taxon>Bacteria</taxon>
        <taxon>Pseudomonadati</taxon>
        <taxon>Bacteroidota</taxon>
        <taxon>Cytophagia</taxon>
        <taxon>Cytophagales</taxon>
        <taxon>Cytophagaceae</taxon>
        <taxon>Spirosoma</taxon>
    </lineage>
</organism>
<feature type="domain" description="Fibronectin type-III" evidence="3">
    <location>
        <begin position="575"/>
        <end position="661"/>
    </location>
</feature>
<keyword evidence="5" id="KW-1185">Reference proteome</keyword>
<dbReference type="InterPro" id="IPR024079">
    <property type="entry name" value="MetalloPept_cat_dom_sf"/>
</dbReference>
<protein>
    <recommendedName>
        <fullName evidence="3">Fibronectin type-III domain-containing protein</fullName>
    </recommendedName>
</protein>
<dbReference type="InterPro" id="IPR045474">
    <property type="entry name" value="GEVED"/>
</dbReference>
<dbReference type="CDD" id="cd00063">
    <property type="entry name" value="FN3"/>
    <property type="match status" value="2"/>
</dbReference>
<evidence type="ECO:0000313" key="5">
    <source>
        <dbReference type="Proteomes" id="UP000290407"/>
    </source>
</evidence>
<keyword evidence="2" id="KW-0732">Signal</keyword>
<dbReference type="AlphaFoldDB" id="A0A4Q2UBU0"/>
<evidence type="ECO:0000313" key="4">
    <source>
        <dbReference type="EMBL" id="RYC66427.1"/>
    </source>
</evidence>
<dbReference type="InterPro" id="IPR050991">
    <property type="entry name" value="ECM_Regulatory_Proteins"/>
</dbReference>
<evidence type="ECO:0000256" key="2">
    <source>
        <dbReference type="SAM" id="SignalP"/>
    </source>
</evidence>